<dbReference type="OrthoDB" id="3827654at2"/>
<dbReference type="InterPro" id="IPR004360">
    <property type="entry name" value="Glyas_Fos-R_dOase_dom"/>
</dbReference>
<dbReference type="EMBL" id="RCWJ01000003">
    <property type="protein sequence ID" value="RLQ82584.1"/>
    <property type="molecule type" value="Genomic_DNA"/>
</dbReference>
<dbReference type="SUPFAM" id="SSF54593">
    <property type="entry name" value="Glyoxalase/Bleomycin resistance protein/Dihydroxybiphenyl dioxygenase"/>
    <property type="match status" value="1"/>
</dbReference>
<evidence type="ECO:0000313" key="3">
    <source>
        <dbReference type="Proteomes" id="UP000282460"/>
    </source>
</evidence>
<name>A0A3L7IWI1_9MICO</name>
<dbReference type="Gene3D" id="3.10.180.10">
    <property type="entry name" value="2,3-Dihydroxybiphenyl 1,2-Dioxygenase, domain 1"/>
    <property type="match status" value="2"/>
</dbReference>
<dbReference type="InterPro" id="IPR037523">
    <property type="entry name" value="VOC_core"/>
</dbReference>
<dbReference type="PROSITE" id="PS51819">
    <property type="entry name" value="VOC"/>
    <property type="match status" value="2"/>
</dbReference>
<gene>
    <name evidence="2" type="ORF">D9V28_11480</name>
</gene>
<reference evidence="2 3" key="1">
    <citation type="submission" date="2018-10" db="EMBL/GenBank/DDBJ databases">
        <authorList>
            <person name="Li J."/>
        </authorList>
    </citation>
    <scope>NUCLEOTIDE SEQUENCE [LARGE SCALE GENOMIC DNA]</scope>
    <source>
        <strain evidence="2 3">ZD1-4</strain>
    </source>
</reference>
<keyword evidence="3" id="KW-1185">Reference proteome</keyword>
<comment type="caution">
    <text evidence="2">The sequence shown here is derived from an EMBL/GenBank/DDBJ whole genome shotgun (WGS) entry which is preliminary data.</text>
</comment>
<dbReference type="Pfam" id="PF00903">
    <property type="entry name" value="Glyoxalase"/>
    <property type="match status" value="1"/>
</dbReference>
<evidence type="ECO:0000313" key="2">
    <source>
        <dbReference type="EMBL" id="RLQ82584.1"/>
    </source>
</evidence>
<proteinExistence type="predicted"/>
<dbReference type="RefSeq" id="WP_121659887.1">
    <property type="nucleotide sequence ID" value="NZ_BMEK01000003.1"/>
</dbReference>
<dbReference type="CDD" id="cd08343">
    <property type="entry name" value="ED_TypeI_classII_C"/>
    <property type="match status" value="1"/>
</dbReference>
<dbReference type="InterPro" id="IPR029068">
    <property type="entry name" value="Glyas_Bleomycin-R_OHBP_Dase"/>
</dbReference>
<feature type="domain" description="VOC" evidence="1">
    <location>
        <begin position="8"/>
        <end position="120"/>
    </location>
</feature>
<accession>A0A3L7IWI1</accession>
<feature type="domain" description="VOC" evidence="1">
    <location>
        <begin position="135"/>
        <end position="248"/>
    </location>
</feature>
<dbReference type="Proteomes" id="UP000282460">
    <property type="component" value="Unassembled WGS sequence"/>
</dbReference>
<organism evidence="2 3">
    <name type="scientific">Mycetocola zhadangensis</name>
    <dbReference type="NCBI Taxonomy" id="1164595"/>
    <lineage>
        <taxon>Bacteria</taxon>
        <taxon>Bacillati</taxon>
        <taxon>Actinomycetota</taxon>
        <taxon>Actinomycetes</taxon>
        <taxon>Micrococcales</taxon>
        <taxon>Microbacteriaceae</taxon>
        <taxon>Mycetocola</taxon>
    </lineage>
</organism>
<evidence type="ECO:0000259" key="1">
    <source>
        <dbReference type="PROSITE" id="PS51819"/>
    </source>
</evidence>
<protein>
    <recommendedName>
        <fullName evidence="1">VOC domain-containing protein</fullName>
    </recommendedName>
</protein>
<sequence>MAFGVISEIGYISLHTSDIEASTAHAKDILGLVETGRSGNAVYMSSAAKKHHEMVYIDAPRHGVGQIGLIASGRSGLNLARQRIRDAGYPIVSESPLHAGVEDGFAFIGPEDFIFEIYIGPESADILASGHAPDRFGHVNLHPKHLQAMLDFFVTTLDFRVSDVIGDDFAYFLRCNAEHHGIALIKGKGWLHHHAWQVQSIAELGKVGDRLHERGLRLLMGPVRHGAGHNMAAYYVEPTGAVVELYADLEHIYDDERPPIVWPRDNLAWATKWSIYDFTEFRSHGLFPATEAVTAK</sequence>
<dbReference type="AlphaFoldDB" id="A0A3L7IWI1"/>